<dbReference type="PANTHER" id="PTHR43755:SF1">
    <property type="entry name" value="FAD-DEPENDENT PYRIDINE NUCLEOTIDE-DISULPHIDE OXIDOREDUCTASE"/>
    <property type="match status" value="1"/>
</dbReference>
<evidence type="ECO:0000313" key="2">
    <source>
        <dbReference type="EMBL" id="UTI66322.1"/>
    </source>
</evidence>
<evidence type="ECO:0000313" key="3">
    <source>
        <dbReference type="Proteomes" id="UP001056035"/>
    </source>
</evidence>
<feature type="region of interest" description="Disordered" evidence="1">
    <location>
        <begin position="362"/>
        <end position="386"/>
    </location>
</feature>
<name>A0ABY5DZQ9_9ACTN</name>
<proteinExistence type="predicted"/>
<organism evidence="2 3">
    <name type="scientific">Paraconexibacter antarcticus</name>
    <dbReference type="NCBI Taxonomy" id="2949664"/>
    <lineage>
        <taxon>Bacteria</taxon>
        <taxon>Bacillati</taxon>
        <taxon>Actinomycetota</taxon>
        <taxon>Thermoleophilia</taxon>
        <taxon>Solirubrobacterales</taxon>
        <taxon>Paraconexibacteraceae</taxon>
        <taxon>Paraconexibacter</taxon>
    </lineage>
</organism>
<dbReference type="SUPFAM" id="SSF51905">
    <property type="entry name" value="FAD/NAD(P)-binding domain"/>
    <property type="match status" value="1"/>
</dbReference>
<dbReference type="EMBL" id="CP098502">
    <property type="protein sequence ID" value="UTI66322.1"/>
    <property type="molecule type" value="Genomic_DNA"/>
</dbReference>
<dbReference type="InterPro" id="IPR036188">
    <property type="entry name" value="FAD/NAD-bd_sf"/>
</dbReference>
<keyword evidence="3" id="KW-1185">Reference proteome</keyword>
<sequence>MTPQRFRRASAIRPVDVVVAGGGIAGIEAVLALRDLGEERLRVHVVAAHPSFSLRPQLLGEPWGRPPLRLGLVELCTSFGARFTPARIGRVDTAARRLWTTAGAEIPYDRLLLAPGGRLTLPYPLTRVLGFGSLPRTLAQAETGSVEIVVPPRTSWTLPAYELALLTAGEHPGRSVRVVTDERTPLDAFGPGAEAEIRAFLARHGVTADCGRPVGLGTDPSDLADTVVALPLVQGPGLHGVATDPRGFVQAGSDMAVPGADDVWAAGDAVAGTVKQGGIAAQQADVAAAAIVRSAGGPAPRAATGPVLRGKLAAGGEELYLRRVLNDSHAGQASEQPLWMPPSIVCAWRLARWLTHEGGGSPASLEHVGGPVPGAVPAPGPGAVPV</sequence>
<dbReference type="Proteomes" id="UP001056035">
    <property type="component" value="Chromosome"/>
</dbReference>
<protein>
    <submittedName>
        <fullName evidence="2">Uncharacterized protein</fullName>
    </submittedName>
</protein>
<feature type="compositionally biased region" description="Pro residues" evidence="1">
    <location>
        <begin position="374"/>
        <end position="386"/>
    </location>
</feature>
<dbReference type="InterPro" id="IPR052541">
    <property type="entry name" value="SQRD"/>
</dbReference>
<dbReference type="Gene3D" id="3.50.50.100">
    <property type="match status" value="1"/>
</dbReference>
<reference evidence="2 3" key="1">
    <citation type="submission" date="2022-06" db="EMBL/GenBank/DDBJ databases">
        <title>Paraconexibacter antarcticus.</title>
        <authorList>
            <person name="Kim C.S."/>
        </authorList>
    </citation>
    <scope>NUCLEOTIDE SEQUENCE [LARGE SCALE GENOMIC DNA]</scope>
    <source>
        <strain evidence="2 3">02-257</strain>
    </source>
</reference>
<evidence type="ECO:0000256" key="1">
    <source>
        <dbReference type="SAM" id="MobiDB-lite"/>
    </source>
</evidence>
<dbReference type="RefSeq" id="WP_254572993.1">
    <property type="nucleotide sequence ID" value="NZ_CP098502.1"/>
</dbReference>
<dbReference type="PANTHER" id="PTHR43755">
    <property type="match status" value="1"/>
</dbReference>
<gene>
    <name evidence="2" type="ORF">NBH00_08960</name>
</gene>
<accession>A0ABY5DZQ9</accession>